<proteinExistence type="predicted"/>
<dbReference type="EMBL" id="KV748752">
    <property type="protein sequence ID" value="OCL13271.1"/>
    <property type="molecule type" value="Genomic_DNA"/>
</dbReference>
<evidence type="ECO:0000313" key="2">
    <source>
        <dbReference type="Proteomes" id="UP000250140"/>
    </source>
</evidence>
<dbReference type="AlphaFoldDB" id="A0A8E2FAX0"/>
<protein>
    <submittedName>
        <fullName evidence="1">Uncharacterized protein</fullName>
    </submittedName>
</protein>
<reference evidence="1 2" key="1">
    <citation type="journal article" date="2016" name="Nat. Commun.">
        <title>Ectomycorrhizal ecology is imprinted in the genome of the dominant symbiotic fungus Cenococcum geophilum.</title>
        <authorList>
            <consortium name="DOE Joint Genome Institute"/>
            <person name="Peter M."/>
            <person name="Kohler A."/>
            <person name="Ohm R.A."/>
            <person name="Kuo A."/>
            <person name="Krutzmann J."/>
            <person name="Morin E."/>
            <person name="Arend M."/>
            <person name="Barry K.W."/>
            <person name="Binder M."/>
            <person name="Choi C."/>
            <person name="Clum A."/>
            <person name="Copeland A."/>
            <person name="Grisel N."/>
            <person name="Haridas S."/>
            <person name="Kipfer T."/>
            <person name="LaButti K."/>
            <person name="Lindquist E."/>
            <person name="Lipzen A."/>
            <person name="Maire R."/>
            <person name="Meier B."/>
            <person name="Mihaltcheva S."/>
            <person name="Molinier V."/>
            <person name="Murat C."/>
            <person name="Poggeler S."/>
            <person name="Quandt C.A."/>
            <person name="Sperisen C."/>
            <person name="Tritt A."/>
            <person name="Tisserant E."/>
            <person name="Crous P.W."/>
            <person name="Henrissat B."/>
            <person name="Nehls U."/>
            <person name="Egli S."/>
            <person name="Spatafora J.W."/>
            <person name="Grigoriev I.V."/>
            <person name="Martin F.M."/>
        </authorList>
    </citation>
    <scope>NUCLEOTIDE SEQUENCE [LARGE SCALE GENOMIC DNA]</scope>
    <source>
        <strain evidence="1 2">CBS 207.34</strain>
    </source>
</reference>
<evidence type="ECO:0000313" key="1">
    <source>
        <dbReference type="EMBL" id="OCL13271.1"/>
    </source>
</evidence>
<sequence length="180" mass="19243">MNLPSLSDIEFLDFDAQFLDLDTQLPDIGISPGLPITVNSVASDASQTPLAGHVAIGRNHSMNSADLLKVTGGYIFDGNHCIENLGDKSGLSRNQRSLVLDNDMISQEIFNSASQLADGGEIQATLPITSYSSAWSATPILTSSPATGFTESEFNLNDGAFSEFMKVPFYPHSDPLTSAR</sequence>
<dbReference type="Proteomes" id="UP000250140">
    <property type="component" value="Unassembled WGS sequence"/>
</dbReference>
<keyword evidence="2" id="KW-1185">Reference proteome</keyword>
<accession>A0A8E2FAX0</accession>
<name>A0A8E2FAX0_9PEZI</name>
<gene>
    <name evidence="1" type="ORF">AOQ84DRAFT_385524</name>
</gene>
<organism evidence="1 2">
    <name type="scientific">Glonium stellatum</name>
    <dbReference type="NCBI Taxonomy" id="574774"/>
    <lineage>
        <taxon>Eukaryota</taxon>
        <taxon>Fungi</taxon>
        <taxon>Dikarya</taxon>
        <taxon>Ascomycota</taxon>
        <taxon>Pezizomycotina</taxon>
        <taxon>Dothideomycetes</taxon>
        <taxon>Pleosporomycetidae</taxon>
        <taxon>Gloniales</taxon>
        <taxon>Gloniaceae</taxon>
        <taxon>Glonium</taxon>
    </lineage>
</organism>